<protein>
    <submittedName>
        <fullName evidence="2">Putative acetyltransferase</fullName>
    </submittedName>
</protein>
<dbReference type="InterPro" id="IPR051908">
    <property type="entry name" value="Ribosomal_N-acetyltransferase"/>
</dbReference>
<organism evidence="2 3">
    <name type="scientific">Aeromonas hydrophila subsp. hydrophila (strain ATCC 7966 / DSM 30187 / BCRC 13018 / CCUG 14551 / JCM 1027 / KCTC 2358 / NCIMB 9240 / NCTC 8049)</name>
    <dbReference type="NCBI Taxonomy" id="380703"/>
    <lineage>
        <taxon>Bacteria</taxon>
        <taxon>Pseudomonadati</taxon>
        <taxon>Pseudomonadota</taxon>
        <taxon>Gammaproteobacteria</taxon>
        <taxon>Aeromonadales</taxon>
        <taxon>Aeromonadaceae</taxon>
        <taxon>Aeromonas</taxon>
    </lineage>
</organism>
<accession>A0KFF3</accession>
<dbReference type="EMBL" id="CP000462">
    <property type="protein sequence ID" value="ABK38262.1"/>
    <property type="molecule type" value="Genomic_DNA"/>
</dbReference>
<dbReference type="Proteomes" id="UP000000756">
    <property type="component" value="Chromosome"/>
</dbReference>
<dbReference type="Pfam" id="PF13302">
    <property type="entry name" value="Acetyltransf_3"/>
    <property type="match status" value="1"/>
</dbReference>
<dbReference type="Gene3D" id="3.40.630.30">
    <property type="match status" value="1"/>
</dbReference>
<keyword evidence="2" id="KW-0808">Transferase</keyword>
<dbReference type="eggNOG" id="COG1670">
    <property type="taxonomic scope" value="Bacteria"/>
</dbReference>
<dbReference type="GO" id="GO:1990189">
    <property type="term" value="F:protein N-terminal-serine acetyltransferase activity"/>
    <property type="evidence" value="ECO:0007669"/>
    <property type="project" value="TreeGrafter"/>
</dbReference>
<dbReference type="InterPro" id="IPR000182">
    <property type="entry name" value="GNAT_dom"/>
</dbReference>
<dbReference type="EnsemblBacteria" id="ABK38262">
    <property type="protein sequence ID" value="ABK38262"/>
    <property type="gene ID" value="AHA_0446"/>
</dbReference>
<dbReference type="KEGG" id="aha:AHA_0446"/>
<reference evidence="2 3" key="1">
    <citation type="journal article" date="2006" name="J. Bacteriol.">
        <title>Genome sequence of Aeromonas hydrophila ATCC 7966T: jack of all trades.</title>
        <authorList>
            <person name="Seshadri R."/>
            <person name="Joseph S.W."/>
            <person name="Chopra A.K."/>
            <person name="Sha J."/>
            <person name="Shaw J."/>
            <person name="Graf J."/>
            <person name="Haft D."/>
            <person name="Wu M."/>
            <person name="Ren Q."/>
            <person name="Rosovitz M.J."/>
            <person name="Madupu R."/>
            <person name="Tallon L."/>
            <person name="Kim M."/>
            <person name="Jin S."/>
            <person name="Vuong H."/>
            <person name="Stine O.C."/>
            <person name="Ali A."/>
            <person name="Horneman A.J."/>
            <person name="Heidelberg J.F."/>
        </authorList>
    </citation>
    <scope>NUCLEOTIDE SEQUENCE [LARGE SCALE GENOMIC DNA]</scope>
    <source>
        <strain evidence="3">ATCC 7966 / DSM 30187 / BCRC 13018 / CCUG 14551 / JCM 1027 / KCTC 2358 / NCIMB 9240 / NCTC 8049</strain>
    </source>
</reference>
<evidence type="ECO:0000313" key="2">
    <source>
        <dbReference type="EMBL" id="ABK38262.1"/>
    </source>
</evidence>
<dbReference type="OrthoDB" id="5292292at2"/>
<evidence type="ECO:0000313" key="3">
    <source>
        <dbReference type="Proteomes" id="UP000000756"/>
    </source>
</evidence>
<dbReference type="STRING" id="380703.AHA_0446"/>
<name>A0KFF3_AERHH</name>
<dbReference type="AlphaFoldDB" id="A0KFF3"/>
<dbReference type="GO" id="GO:0008999">
    <property type="term" value="F:protein-N-terminal-alanine acetyltransferase activity"/>
    <property type="evidence" value="ECO:0007669"/>
    <property type="project" value="TreeGrafter"/>
</dbReference>
<dbReference type="GO" id="GO:0005737">
    <property type="term" value="C:cytoplasm"/>
    <property type="evidence" value="ECO:0007669"/>
    <property type="project" value="TreeGrafter"/>
</dbReference>
<dbReference type="PANTHER" id="PTHR43441">
    <property type="entry name" value="RIBOSOMAL-PROTEIN-SERINE ACETYLTRANSFERASE"/>
    <property type="match status" value="1"/>
</dbReference>
<dbReference type="PANTHER" id="PTHR43441:SF10">
    <property type="entry name" value="ACETYLTRANSFERASE"/>
    <property type="match status" value="1"/>
</dbReference>
<dbReference type="HOGENOM" id="CLU_013985_3_0_6"/>
<proteinExistence type="predicted"/>
<sequence length="220" mass="23730">MLPPISQGGRLLFSGQPPVWAATKPPLGRAPLLSDNAGQPMTFQPLANTTLVIRPFEPGDADEFVCAAHESIETVGSWMSWCTPSFNREQALAWFATCDQDRAAGRAFDMGLFCATTGQLLGGAGINQLAPHHRYGNIGYWVRQSRQGCGIARQAVALLRAFGFQQLGLFRLEIVMGVGNTASEAVAIAAGATFECLARNRIFLHDQPLDAHIYSLGPTE</sequence>
<gene>
    <name evidence="2" type="ordered locus">AHA_0446</name>
</gene>
<dbReference type="PATRIC" id="fig|380703.7.peg.437"/>
<dbReference type="SUPFAM" id="SSF55729">
    <property type="entry name" value="Acyl-CoA N-acyltransferases (Nat)"/>
    <property type="match status" value="1"/>
</dbReference>
<dbReference type="InterPro" id="IPR016181">
    <property type="entry name" value="Acyl_CoA_acyltransferase"/>
</dbReference>
<feature type="domain" description="N-acetyltransferase" evidence="1">
    <location>
        <begin position="51"/>
        <end position="192"/>
    </location>
</feature>
<keyword evidence="3" id="KW-1185">Reference proteome</keyword>
<evidence type="ECO:0000259" key="1">
    <source>
        <dbReference type="Pfam" id="PF13302"/>
    </source>
</evidence>